<dbReference type="STRING" id="40149.A0A0E0E665"/>
<protein>
    <submittedName>
        <fullName evidence="1">Uncharacterized protein</fullName>
    </submittedName>
</protein>
<dbReference type="PANTHER" id="PTHR36722">
    <property type="entry name" value="TYPE 2 DNA TOPOISOMERASE 6 SUBUNIT B-LIKE"/>
    <property type="match status" value="1"/>
</dbReference>
<sequence>MASSSPPPSTASSTSSSPYRKLLHSLIYWAVQRCRMSESPCRLTVSVKRSPEPAVSDTGVGSKLEEFLELDSLARETPVEKWDGLDGKMDICLSLTFSWATTMHLTLCHVSSFDGTLLITTTGIDDKAIYRYQFNLQEDTSSSTRFTKLATTGTEVCLCLPTEADVDDLILWLVGFVRKIFVLRASNLACELFVTQTDSAGSGDVCLSQDSDDVHISITTSSIDRLVSGLKDYALSHANTSDRCESCYMNRDRLKIGTGTAKYVDKRKAKGQLVEVVIMIAPTSSDLSCWMTNCSSTQVLHFVEFIPCPISQSSLNALMSIDWQSYATAVDEWKSSQPERHLLRKALKSALFELKADHAEDFLSCHGQKVREYVPDLAESIAGLILSSNDQEFQDECIALLGIGSDQDLTEGAVRSCIGEKMNRIIEMNDTKENVEHNAPYLFECERFDEDNSLLDEDDPDEDMIFDF</sequence>
<name>A0A0E0E665_9ORYZ</name>
<dbReference type="GO" id="GO:0000793">
    <property type="term" value="C:condensed chromosome"/>
    <property type="evidence" value="ECO:0007669"/>
    <property type="project" value="TreeGrafter"/>
</dbReference>
<evidence type="ECO:0000313" key="2">
    <source>
        <dbReference type="Proteomes" id="UP000008021"/>
    </source>
</evidence>
<dbReference type="Gramene" id="OMERI06G27010.1">
    <property type="protein sequence ID" value="OMERI06G27010.1"/>
    <property type="gene ID" value="OMERI06G27010"/>
</dbReference>
<dbReference type="PANTHER" id="PTHR36722:SF1">
    <property type="entry name" value="TYPE 2 DNA TOPOISOMERASE 6 SUBUNIT B-LIKE"/>
    <property type="match status" value="1"/>
</dbReference>
<proteinExistence type="predicted"/>
<dbReference type="GO" id="GO:0042138">
    <property type="term" value="P:meiotic DNA double-strand break formation"/>
    <property type="evidence" value="ECO:0007669"/>
    <property type="project" value="InterPro"/>
</dbReference>
<keyword evidence="2" id="KW-1185">Reference proteome</keyword>
<reference evidence="1" key="2">
    <citation type="submission" date="2018-05" db="EMBL/GenBank/DDBJ databases">
        <title>OmerRS3 (Oryza meridionalis Reference Sequence Version 3).</title>
        <authorList>
            <person name="Zhang J."/>
            <person name="Kudrna D."/>
            <person name="Lee S."/>
            <person name="Talag J."/>
            <person name="Welchert J."/>
            <person name="Wing R.A."/>
        </authorList>
    </citation>
    <scope>NUCLEOTIDE SEQUENCE [LARGE SCALE GENOMIC DNA]</scope>
    <source>
        <strain evidence="1">cv. OR44</strain>
    </source>
</reference>
<dbReference type="InterPro" id="IPR034566">
    <property type="entry name" value="MTOPVIB_plant"/>
</dbReference>
<organism evidence="1">
    <name type="scientific">Oryza meridionalis</name>
    <dbReference type="NCBI Taxonomy" id="40149"/>
    <lineage>
        <taxon>Eukaryota</taxon>
        <taxon>Viridiplantae</taxon>
        <taxon>Streptophyta</taxon>
        <taxon>Embryophyta</taxon>
        <taxon>Tracheophyta</taxon>
        <taxon>Spermatophyta</taxon>
        <taxon>Magnoliopsida</taxon>
        <taxon>Liliopsida</taxon>
        <taxon>Poales</taxon>
        <taxon>Poaceae</taxon>
        <taxon>BOP clade</taxon>
        <taxon>Oryzoideae</taxon>
        <taxon>Oryzeae</taxon>
        <taxon>Oryzinae</taxon>
        <taxon>Oryza</taxon>
    </lineage>
</organism>
<dbReference type="GO" id="GO:0007131">
    <property type="term" value="P:reciprocal meiotic recombination"/>
    <property type="evidence" value="ECO:0007669"/>
    <property type="project" value="TreeGrafter"/>
</dbReference>
<dbReference type="AlphaFoldDB" id="A0A0E0E665"/>
<evidence type="ECO:0000313" key="1">
    <source>
        <dbReference type="EnsemblPlants" id="OMERI06G27010.1"/>
    </source>
</evidence>
<dbReference type="EnsemblPlants" id="OMERI06G27010.1">
    <property type="protein sequence ID" value="OMERI06G27010.1"/>
    <property type="gene ID" value="OMERI06G27010"/>
</dbReference>
<reference evidence="1" key="1">
    <citation type="submission" date="2015-04" db="UniProtKB">
        <authorList>
            <consortium name="EnsemblPlants"/>
        </authorList>
    </citation>
    <scope>IDENTIFICATION</scope>
</reference>
<dbReference type="Proteomes" id="UP000008021">
    <property type="component" value="Chromosome 6"/>
</dbReference>
<dbReference type="GO" id="GO:0030674">
    <property type="term" value="F:protein-macromolecule adaptor activity"/>
    <property type="evidence" value="ECO:0007669"/>
    <property type="project" value="TreeGrafter"/>
</dbReference>
<accession>A0A0E0E665</accession>